<evidence type="ECO:0000313" key="5">
    <source>
        <dbReference type="Proteomes" id="UP000318741"/>
    </source>
</evidence>
<feature type="compositionally biased region" description="Low complexity" evidence="1">
    <location>
        <begin position="29"/>
        <end position="41"/>
    </location>
</feature>
<gene>
    <name evidence="4" type="ORF">CA12_30980</name>
</gene>
<feature type="chain" id="PRO_5021785658" description="3-keto-alpha-glucoside-1,2-lyase/3-keto-2-hydroxy-glucal hydratase domain-containing protein" evidence="2">
    <location>
        <begin position="23"/>
        <end position="271"/>
    </location>
</feature>
<feature type="domain" description="3-keto-alpha-glucoside-1,2-lyase/3-keto-2-hydroxy-glucal hydratase" evidence="3">
    <location>
        <begin position="50"/>
        <end position="236"/>
    </location>
</feature>
<keyword evidence="5" id="KW-1185">Reference proteome</keyword>
<dbReference type="Gene3D" id="2.60.120.560">
    <property type="entry name" value="Exo-inulinase, domain 1"/>
    <property type="match status" value="1"/>
</dbReference>
<name>A0A517PC79_9PLAN</name>
<accession>A0A517PC79</accession>
<sequence precursor="true">MVAASLLAVVLLAPPTSAPPTAAPPPDAAPQQPNSQQADPAEGAADGKPKWRSLFDGKTLTGWDVTAFGGEGEVAVEDGAILLPFGNNLTGVTVTKEVAKTLPTADYVLELEAKRVSGTDFFCGLTVPMWSPAEKKPSHASLILGGWGGGLVGLSSIDRFDASENETTTYHAFENDQWYRVRLEVTKAGVRALLDGEQLFAADIRDRIVSTRSEVNLSKPLGVSTYVTTGAIRGVRIRPLTEAEVKAVNKACEPFDATGGEPPVNEFGEKN</sequence>
<evidence type="ECO:0000313" key="4">
    <source>
        <dbReference type="EMBL" id="QDT16988.1"/>
    </source>
</evidence>
<feature type="compositionally biased region" description="Pro residues" evidence="1">
    <location>
        <begin position="16"/>
        <end position="28"/>
    </location>
</feature>
<dbReference type="RefSeq" id="WP_145359897.1">
    <property type="nucleotide sequence ID" value="NZ_CP036265.1"/>
</dbReference>
<dbReference type="InterPro" id="IPR010496">
    <property type="entry name" value="AL/BT2_dom"/>
</dbReference>
<organism evidence="4 5">
    <name type="scientific">Alienimonas californiensis</name>
    <dbReference type="NCBI Taxonomy" id="2527989"/>
    <lineage>
        <taxon>Bacteria</taxon>
        <taxon>Pseudomonadati</taxon>
        <taxon>Planctomycetota</taxon>
        <taxon>Planctomycetia</taxon>
        <taxon>Planctomycetales</taxon>
        <taxon>Planctomycetaceae</taxon>
        <taxon>Alienimonas</taxon>
    </lineage>
</organism>
<evidence type="ECO:0000256" key="2">
    <source>
        <dbReference type="SAM" id="SignalP"/>
    </source>
</evidence>
<dbReference type="AlphaFoldDB" id="A0A517PC79"/>
<evidence type="ECO:0000256" key="1">
    <source>
        <dbReference type="SAM" id="MobiDB-lite"/>
    </source>
</evidence>
<dbReference type="Proteomes" id="UP000318741">
    <property type="component" value="Chromosome"/>
</dbReference>
<keyword evidence="2" id="KW-0732">Signal</keyword>
<feature type="region of interest" description="Disordered" evidence="1">
    <location>
        <begin position="15"/>
        <end position="51"/>
    </location>
</feature>
<feature type="signal peptide" evidence="2">
    <location>
        <begin position="1"/>
        <end position="22"/>
    </location>
</feature>
<evidence type="ECO:0000259" key="3">
    <source>
        <dbReference type="Pfam" id="PF06439"/>
    </source>
</evidence>
<reference evidence="4 5" key="1">
    <citation type="submission" date="2019-02" db="EMBL/GenBank/DDBJ databases">
        <title>Deep-cultivation of Planctomycetes and their phenomic and genomic characterization uncovers novel biology.</title>
        <authorList>
            <person name="Wiegand S."/>
            <person name="Jogler M."/>
            <person name="Boedeker C."/>
            <person name="Pinto D."/>
            <person name="Vollmers J."/>
            <person name="Rivas-Marin E."/>
            <person name="Kohn T."/>
            <person name="Peeters S.H."/>
            <person name="Heuer A."/>
            <person name="Rast P."/>
            <person name="Oberbeckmann S."/>
            <person name="Bunk B."/>
            <person name="Jeske O."/>
            <person name="Meyerdierks A."/>
            <person name="Storesund J.E."/>
            <person name="Kallscheuer N."/>
            <person name="Luecker S."/>
            <person name="Lage O.M."/>
            <person name="Pohl T."/>
            <person name="Merkel B.J."/>
            <person name="Hornburger P."/>
            <person name="Mueller R.-W."/>
            <person name="Bruemmer F."/>
            <person name="Labrenz M."/>
            <person name="Spormann A.M."/>
            <person name="Op den Camp H."/>
            <person name="Overmann J."/>
            <person name="Amann R."/>
            <person name="Jetten M.S.M."/>
            <person name="Mascher T."/>
            <person name="Medema M.H."/>
            <person name="Devos D.P."/>
            <person name="Kaster A.-K."/>
            <person name="Ovreas L."/>
            <person name="Rohde M."/>
            <person name="Galperin M.Y."/>
            <person name="Jogler C."/>
        </authorList>
    </citation>
    <scope>NUCLEOTIDE SEQUENCE [LARGE SCALE GENOMIC DNA]</scope>
    <source>
        <strain evidence="4 5">CA12</strain>
    </source>
</reference>
<dbReference type="KEGG" id="acaf:CA12_30980"/>
<protein>
    <recommendedName>
        <fullName evidence="3">3-keto-alpha-glucoside-1,2-lyase/3-keto-2-hydroxy-glucal hydratase domain-containing protein</fullName>
    </recommendedName>
</protein>
<dbReference type="GO" id="GO:0016787">
    <property type="term" value="F:hydrolase activity"/>
    <property type="evidence" value="ECO:0007669"/>
    <property type="project" value="InterPro"/>
</dbReference>
<dbReference type="EMBL" id="CP036265">
    <property type="protein sequence ID" value="QDT16988.1"/>
    <property type="molecule type" value="Genomic_DNA"/>
</dbReference>
<proteinExistence type="predicted"/>
<dbReference type="Pfam" id="PF06439">
    <property type="entry name" value="3keto-disac_hyd"/>
    <property type="match status" value="1"/>
</dbReference>
<dbReference type="OrthoDB" id="282033at2"/>